<reference evidence="7 8" key="1">
    <citation type="submission" date="2020-04" db="EMBL/GenBank/DDBJ databases">
        <title>Plant Genome Project.</title>
        <authorList>
            <person name="Zhang R.-G."/>
        </authorList>
    </citation>
    <scope>NUCLEOTIDE SEQUENCE [LARGE SCALE GENOMIC DNA]</scope>
    <source>
        <strain evidence="7">YNK0</strain>
        <tissue evidence="7">Leaf</tissue>
    </source>
</reference>
<evidence type="ECO:0000313" key="7">
    <source>
        <dbReference type="EMBL" id="KAF8391740.1"/>
    </source>
</evidence>
<keyword evidence="1" id="KW-0479">Metal-binding</keyword>
<evidence type="ECO:0000313" key="8">
    <source>
        <dbReference type="Proteomes" id="UP000655225"/>
    </source>
</evidence>
<evidence type="ECO:0000259" key="4">
    <source>
        <dbReference type="Pfam" id="PF05173"/>
    </source>
</evidence>
<dbReference type="GO" id="GO:0009089">
    <property type="term" value="P:lysine biosynthetic process via diaminopimelate"/>
    <property type="evidence" value="ECO:0007669"/>
    <property type="project" value="InterPro"/>
</dbReference>
<feature type="domain" description="Dihydrodipicolinate reductase C-terminal" evidence="4">
    <location>
        <begin position="11"/>
        <end position="118"/>
    </location>
</feature>
<dbReference type="InterPro" id="IPR028155">
    <property type="entry name" value="RPA_interact_central"/>
</dbReference>
<feature type="domain" description="RPA-interacting protein central" evidence="5">
    <location>
        <begin position="172"/>
        <end position="264"/>
    </location>
</feature>
<evidence type="ECO:0000259" key="6">
    <source>
        <dbReference type="Pfam" id="PF14768"/>
    </source>
</evidence>
<accession>A0A834YRA0</accession>
<dbReference type="InterPro" id="IPR022663">
    <property type="entry name" value="DapB_C"/>
</dbReference>
<dbReference type="GO" id="GO:0008839">
    <property type="term" value="F:4-hydroxy-tetrahydrodipicolinate reductase"/>
    <property type="evidence" value="ECO:0007669"/>
    <property type="project" value="InterPro"/>
</dbReference>
<name>A0A834YRA0_TETSI</name>
<keyword evidence="8" id="KW-1185">Reference proteome</keyword>
<dbReference type="GO" id="GO:0005634">
    <property type="term" value="C:nucleus"/>
    <property type="evidence" value="ECO:0007669"/>
    <property type="project" value="TreeGrafter"/>
</dbReference>
<evidence type="ECO:0000256" key="3">
    <source>
        <dbReference type="ARBA" id="ARBA00022833"/>
    </source>
</evidence>
<gene>
    <name evidence="7" type="ORF">HHK36_021974</name>
</gene>
<evidence type="ECO:0000256" key="2">
    <source>
        <dbReference type="ARBA" id="ARBA00022771"/>
    </source>
</evidence>
<dbReference type="Gene3D" id="3.40.50.720">
    <property type="entry name" value="NAD(P)-binding Rossmann-like Domain"/>
    <property type="match status" value="1"/>
</dbReference>
<dbReference type="GO" id="GO:0006606">
    <property type="term" value="P:protein import into nucleus"/>
    <property type="evidence" value="ECO:0007669"/>
    <property type="project" value="TreeGrafter"/>
</dbReference>
<keyword evidence="3" id="KW-0862">Zinc</keyword>
<dbReference type="Pfam" id="PF14768">
    <property type="entry name" value="RPA_interact_C"/>
    <property type="match status" value="1"/>
</dbReference>
<dbReference type="AlphaFoldDB" id="A0A834YRA0"/>
<sequence>MVGRPLPLGHTVMESHQASKLDTSGTAKAVVSCFKKLGVSFELDQIQKIREAKQQVEMVGVPEEYLSGHAFHIVSFEFQHNVCGRSIYAEGTVDAAIFLAKKVESKADKRIYNMIDVLREDNGFLCTAARALNKSNSSFRNMEAKTTEDRRPRRLSVKTHHPNWKEKEFMESAFRDIVSDELQKIKDSSLNDYLDISTSATQVNDELWEYDGLHTASQDECEEIMIEMQRIFYEDLRVEPTSREPEGNVGTWEDEEDDYLAGLVFEHMQLNDDQVQIQAKTIFLFYSFLSPQIVCKKETWCPICKRGELRENHNRIYCTLCKFQLNRGDEVNLDFLRVRLGEAHTEHLDRGCRLTPKCCMETIFNLTALYIQCEACNTFEIVL</sequence>
<evidence type="ECO:0000256" key="1">
    <source>
        <dbReference type="ARBA" id="ARBA00022723"/>
    </source>
</evidence>
<dbReference type="Pfam" id="PF14767">
    <property type="entry name" value="RPA_interact_M"/>
    <property type="match status" value="1"/>
</dbReference>
<dbReference type="InterPro" id="IPR028159">
    <property type="entry name" value="RPA_interact_C_dom"/>
</dbReference>
<keyword evidence="2" id="KW-0863">Zinc-finger</keyword>
<dbReference type="PANTHER" id="PTHR31742:SF1">
    <property type="entry name" value="RPA-INTERACTING PROTEIN"/>
    <property type="match status" value="1"/>
</dbReference>
<comment type="caution">
    <text evidence="7">The sequence shown here is derived from an EMBL/GenBank/DDBJ whole genome shotgun (WGS) entry which is preliminary data.</text>
</comment>
<dbReference type="GO" id="GO:0008270">
    <property type="term" value="F:zinc ion binding"/>
    <property type="evidence" value="ECO:0007669"/>
    <property type="project" value="UniProtKB-KW"/>
</dbReference>
<proteinExistence type="predicted"/>
<dbReference type="OrthoDB" id="435311at2759"/>
<dbReference type="EMBL" id="JABCRI010000016">
    <property type="protein sequence ID" value="KAF8391740.1"/>
    <property type="molecule type" value="Genomic_DNA"/>
</dbReference>
<dbReference type="Gene3D" id="3.30.360.10">
    <property type="entry name" value="Dihydrodipicolinate Reductase, domain 2"/>
    <property type="match status" value="1"/>
</dbReference>
<dbReference type="Pfam" id="PF05173">
    <property type="entry name" value="DapB_C"/>
    <property type="match status" value="1"/>
</dbReference>
<organism evidence="7 8">
    <name type="scientific">Tetracentron sinense</name>
    <name type="common">Spur-leaf</name>
    <dbReference type="NCBI Taxonomy" id="13715"/>
    <lineage>
        <taxon>Eukaryota</taxon>
        <taxon>Viridiplantae</taxon>
        <taxon>Streptophyta</taxon>
        <taxon>Embryophyta</taxon>
        <taxon>Tracheophyta</taxon>
        <taxon>Spermatophyta</taxon>
        <taxon>Magnoliopsida</taxon>
        <taxon>Trochodendrales</taxon>
        <taxon>Trochodendraceae</taxon>
        <taxon>Tetracentron</taxon>
    </lineage>
</organism>
<protein>
    <submittedName>
        <fullName evidence="7">Uncharacterized protein</fullName>
    </submittedName>
</protein>
<feature type="domain" description="RPA-interacting protein C-terminal" evidence="6">
    <location>
        <begin position="300"/>
        <end position="381"/>
    </location>
</feature>
<dbReference type="Proteomes" id="UP000655225">
    <property type="component" value="Unassembled WGS sequence"/>
</dbReference>
<evidence type="ECO:0000259" key="5">
    <source>
        <dbReference type="Pfam" id="PF14767"/>
    </source>
</evidence>
<dbReference type="PANTHER" id="PTHR31742">
    <property type="entry name" value="RPA-INTERACTING PROTEIN RPAIN"/>
    <property type="match status" value="1"/>
</dbReference>
<dbReference type="InterPro" id="IPR028156">
    <property type="entry name" value="RIP"/>
</dbReference>